<comment type="subunit">
    <text evidence="6">Component of the ribosomal small subunit (SSU) processome.</text>
</comment>
<evidence type="ECO:0000313" key="8">
    <source>
        <dbReference type="EMBL" id="RKP38735.1"/>
    </source>
</evidence>
<comment type="subcellular location">
    <subcellularLocation>
        <location evidence="2 6">Nucleus</location>
        <location evidence="2 6">Nucleolus</location>
    </subcellularLocation>
</comment>
<feature type="region of interest" description="Disordered" evidence="7">
    <location>
        <begin position="43"/>
        <end position="62"/>
    </location>
</feature>
<evidence type="ECO:0000256" key="7">
    <source>
        <dbReference type="SAM" id="MobiDB-lite"/>
    </source>
</evidence>
<name>A0A4P9ZYB0_9FUNG</name>
<accession>A0A4P9ZYB0</accession>
<proteinExistence type="inferred from homology"/>
<dbReference type="EMBL" id="ML002335">
    <property type="protein sequence ID" value="RKP38735.1"/>
    <property type="molecule type" value="Genomic_DNA"/>
</dbReference>
<comment type="function">
    <text evidence="1 6">Involved in nucleolar processing of pre-18S ribosomal RNA.</text>
</comment>
<evidence type="ECO:0000256" key="5">
    <source>
        <dbReference type="ARBA" id="ARBA00023242"/>
    </source>
</evidence>
<keyword evidence="5 6" id="KW-0539">Nucleus</keyword>
<keyword evidence="4 6" id="KW-0698">rRNA processing</keyword>
<dbReference type="PANTHER" id="PTHR12838:SF0">
    <property type="entry name" value="U3 SMALL NUCLEOLAR RNA-ASSOCIATED PROTEIN 11-RELATED"/>
    <property type="match status" value="1"/>
</dbReference>
<gene>
    <name evidence="8" type="ORF">BJ085DRAFT_27263</name>
</gene>
<protein>
    <recommendedName>
        <fullName evidence="6">U3 small nucleolar RNA-associated protein 11</fullName>
        <shortName evidence="6">U3 snoRNA-associated protein 11</shortName>
    </recommendedName>
</protein>
<comment type="similarity">
    <text evidence="3 6">Belongs to the UTP11 family.</text>
</comment>
<dbReference type="AlphaFoldDB" id="A0A4P9ZYB0"/>
<evidence type="ECO:0000256" key="4">
    <source>
        <dbReference type="ARBA" id="ARBA00022552"/>
    </source>
</evidence>
<dbReference type="PANTHER" id="PTHR12838">
    <property type="entry name" value="U3 SMALL NUCLEOLAR RNA-ASSOCIATED PROTEIN 11"/>
    <property type="match status" value="1"/>
</dbReference>
<dbReference type="STRING" id="215637.A0A4P9ZYB0"/>
<dbReference type="Pfam" id="PF03998">
    <property type="entry name" value="Utp11"/>
    <property type="match status" value="1"/>
</dbReference>
<organism evidence="8 9">
    <name type="scientific">Dimargaris cristalligena</name>
    <dbReference type="NCBI Taxonomy" id="215637"/>
    <lineage>
        <taxon>Eukaryota</taxon>
        <taxon>Fungi</taxon>
        <taxon>Fungi incertae sedis</taxon>
        <taxon>Zoopagomycota</taxon>
        <taxon>Kickxellomycotina</taxon>
        <taxon>Dimargaritomycetes</taxon>
        <taxon>Dimargaritales</taxon>
        <taxon>Dimargaritaceae</taxon>
        <taxon>Dimargaris</taxon>
    </lineage>
</organism>
<reference evidence="9" key="1">
    <citation type="journal article" date="2018" name="Nat. Microbiol.">
        <title>Leveraging single-cell genomics to expand the fungal tree of life.</title>
        <authorList>
            <person name="Ahrendt S.R."/>
            <person name="Quandt C.A."/>
            <person name="Ciobanu D."/>
            <person name="Clum A."/>
            <person name="Salamov A."/>
            <person name="Andreopoulos B."/>
            <person name="Cheng J.F."/>
            <person name="Woyke T."/>
            <person name="Pelin A."/>
            <person name="Henrissat B."/>
            <person name="Reynolds N.K."/>
            <person name="Benny G.L."/>
            <person name="Smith M.E."/>
            <person name="James T.Y."/>
            <person name="Grigoriev I.V."/>
        </authorList>
    </citation>
    <scope>NUCLEOTIDE SEQUENCE [LARGE SCALE GENOMIC DNA]</scope>
    <source>
        <strain evidence="9">RSA 468</strain>
    </source>
</reference>
<keyword evidence="9" id="KW-1185">Reference proteome</keyword>
<sequence length="258" mass="30351">MGLRNVIQRPDYKERGQLKNRSQFGLLEKKKDYLLRARNAHTQNKKIRSLQKQARERNPDEFTRTMLKGEFKDDKHVVTRGKEQSEELLAILRSQDRAKINSHIQFERKQIDSLRESIHFLDQQMEGGKNDYANPAKASSNTKHTVFVDTEEEVAEFNPSEYFNTPAELMGRKFNRPTMAQLQEESVKVSKKFYQKNAKKRLTMLEQLDSRLDRLSLMKLAEKELIAIMHKKDKGEKIIVEKDSDGVPIMKWGMKRRK</sequence>
<dbReference type="Proteomes" id="UP000268162">
    <property type="component" value="Unassembled WGS sequence"/>
</dbReference>
<evidence type="ECO:0000256" key="3">
    <source>
        <dbReference type="ARBA" id="ARBA00008105"/>
    </source>
</evidence>
<dbReference type="PIRSF" id="PIRSF015952">
    <property type="entry name" value="U3snoRNP11"/>
    <property type="match status" value="1"/>
</dbReference>
<evidence type="ECO:0000256" key="6">
    <source>
        <dbReference type="PIRNR" id="PIRNR015952"/>
    </source>
</evidence>
<evidence type="ECO:0000313" key="9">
    <source>
        <dbReference type="Proteomes" id="UP000268162"/>
    </source>
</evidence>
<dbReference type="GO" id="GO:0006364">
    <property type="term" value="P:rRNA processing"/>
    <property type="evidence" value="ECO:0007669"/>
    <property type="project" value="UniProtKB-UniRule"/>
</dbReference>
<evidence type="ECO:0000256" key="2">
    <source>
        <dbReference type="ARBA" id="ARBA00004604"/>
    </source>
</evidence>
<dbReference type="GO" id="GO:0032040">
    <property type="term" value="C:small-subunit processome"/>
    <property type="evidence" value="ECO:0007669"/>
    <property type="project" value="UniProtKB-UniRule"/>
</dbReference>
<dbReference type="InterPro" id="IPR007144">
    <property type="entry name" value="SSU_processome_Utp11"/>
</dbReference>
<evidence type="ECO:0000256" key="1">
    <source>
        <dbReference type="ARBA" id="ARBA00004099"/>
    </source>
</evidence>
<feature type="compositionally biased region" description="Basic and acidic residues" evidence="7">
    <location>
        <begin position="53"/>
        <end position="62"/>
    </location>
</feature>
<dbReference type="OrthoDB" id="29058at2759"/>